<dbReference type="PANTHER" id="PTHR33885:SF3">
    <property type="entry name" value="PHAGE SHOCK PROTEIN C"/>
    <property type="match status" value="1"/>
</dbReference>
<dbReference type="Pfam" id="PF22571">
    <property type="entry name" value="LiaI-LiaF-TM_PspC"/>
    <property type="match status" value="1"/>
</dbReference>
<feature type="transmembrane region" description="Helical" evidence="6">
    <location>
        <begin position="146"/>
        <end position="169"/>
    </location>
</feature>
<sequence>MKKTLTINLGGSVFHIDEDAYQLLDKYLSNLRIHFKKEEGSDEIMNDFELRISELFSERTRLGYQVISIEQVEEVIKRMGKPEEIFEEEIQDEHKSTIYDTATQMGAQSQTHTHKRLMRDPDNKILGGVAGGFAAYTGWDATAIRIILFLLMFYYGITIPIYLVLWLIIPQARTATEKLEMRGESVTIENIGKTVTDGFEKVSNNVSDYVSSEKPRNFFQKLGDIFVQVVGFILKFVVILAGIILLPGLLFGVLIMLVAVFALLVGGSSVLYHLSPFGMDWYLGAPSSLVIMGCIGCVLLFGVPLFYIGSAIATSLFHTKPLPDTGKWTLVILWVISFILLGIYFYQTGINGWNSLDWSNTSYYIL</sequence>
<dbReference type="EMBL" id="JAKZMM010000031">
    <property type="protein sequence ID" value="MCJ2381342.1"/>
    <property type="molecule type" value="Genomic_DNA"/>
</dbReference>
<comment type="subcellular location">
    <subcellularLocation>
        <location evidence="1">Cell membrane</location>
        <topology evidence="1">Single-pass membrane protein</topology>
    </subcellularLocation>
</comment>
<dbReference type="InterPro" id="IPR052027">
    <property type="entry name" value="PspC"/>
</dbReference>
<evidence type="ECO:0000256" key="1">
    <source>
        <dbReference type="ARBA" id="ARBA00004162"/>
    </source>
</evidence>
<keyword evidence="10" id="KW-1185">Reference proteome</keyword>
<feature type="transmembrane region" description="Helical" evidence="6">
    <location>
        <begin position="328"/>
        <end position="346"/>
    </location>
</feature>
<keyword evidence="5 6" id="KW-0472">Membrane</keyword>
<evidence type="ECO:0000256" key="6">
    <source>
        <dbReference type="SAM" id="Phobius"/>
    </source>
</evidence>
<evidence type="ECO:0000256" key="3">
    <source>
        <dbReference type="ARBA" id="ARBA00022692"/>
    </source>
</evidence>
<evidence type="ECO:0000256" key="4">
    <source>
        <dbReference type="ARBA" id="ARBA00022989"/>
    </source>
</evidence>
<dbReference type="PANTHER" id="PTHR33885">
    <property type="entry name" value="PHAGE SHOCK PROTEIN C"/>
    <property type="match status" value="1"/>
</dbReference>
<evidence type="ECO:0000259" key="7">
    <source>
        <dbReference type="Pfam" id="PF04024"/>
    </source>
</evidence>
<evidence type="ECO:0000259" key="8">
    <source>
        <dbReference type="Pfam" id="PF22571"/>
    </source>
</evidence>
<accession>A0ABT0C2V5</accession>
<organism evidence="9 10">
    <name type="scientific">Parabacteroides faecalis</name>
    <dbReference type="NCBI Taxonomy" id="2924040"/>
    <lineage>
        <taxon>Bacteria</taxon>
        <taxon>Pseudomonadati</taxon>
        <taxon>Bacteroidota</taxon>
        <taxon>Bacteroidia</taxon>
        <taxon>Bacteroidales</taxon>
        <taxon>Tannerellaceae</taxon>
        <taxon>Parabacteroides</taxon>
    </lineage>
</organism>
<keyword evidence="2" id="KW-1003">Cell membrane</keyword>
<dbReference type="InterPro" id="IPR054321">
    <property type="entry name" value="PspC-rel_TM"/>
</dbReference>
<feature type="transmembrane region" description="Helical" evidence="6">
    <location>
        <begin position="253"/>
        <end position="275"/>
    </location>
</feature>
<gene>
    <name evidence="9" type="ORF">MUN53_12100</name>
</gene>
<feature type="transmembrane region" description="Helical" evidence="6">
    <location>
        <begin position="281"/>
        <end position="307"/>
    </location>
</feature>
<comment type="caution">
    <text evidence="9">The sequence shown here is derived from an EMBL/GenBank/DDBJ whole genome shotgun (WGS) entry which is preliminary data.</text>
</comment>
<reference evidence="9 10" key="1">
    <citation type="submission" date="2022-03" db="EMBL/GenBank/DDBJ databases">
        <title>Parabacteroides sp. nov. isolated from swine feces.</title>
        <authorList>
            <person name="Bak J.E."/>
        </authorList>
    </citation>
    <scope>NUCLEOTIDE SEQUENCE [LARGE SCALE GENOMIC DNA]</scope>
    <source>
        <strain evidence="9 10">AGMB00274</strain>
    </source>
</reference>
<keyword evidence="4 6" id="KW-1133">Transmembrane helix</keyword>
<feature type="transmembrane region" description="Helical" evidence="6">
    <location>
        <begin position="225"/>
        <end position="246"/>
    </location>
</feature>
<name>A0ABT0C2V5_9BACT</name>
<dbReference type="InterPro" id="IPR007168">
    <property type="entry name" value="Phageshock_PspC_N"/>
</dbReference>
<evidence type="ECO:0000313" key="9">
    <source>
        <dbReference type="EMBL" id="MCJ2381342.1"/>
    </source>
</evidence>
<dbReference type="Proteomes" id="UP001165444">
    <property type="component" value="Unassembled WGS sequence"/>
</dbReference>
<feature type="domain" description="PspC-related transmembrane region" evidence="8">
    <location>
        <begin position="213"/>
        <end position="349"/>
    </location>
</feature>
<evidence type="ECO:0000256" key="2">
    <source>
        <dbReference type="ARBA" id="ARBA00022475"/>
    </source>
</evidence>
<feature type="domain" description="Phage shock protein PspC N-terminal" evidence="7">
    <location>
        <begin position="115"/>
        <end position="172"/>
    </location>
</feature>
<evidence type="ECO:0000313" key="10">
    <source>
        <dbReference type="Proteomes" id="UP001165444"/>
    </source>
</evidence>
<keyword evidence="3 6" id="KW-0812">Transmembrane</keyword>
<protein>
    <submittedName>
        <fullName evidence="9">PspC domain-containing protein</fullName>
    </submittedName>
</protein>
<evidence type="ECO:0000256" key="5">
    <source>
        <dbReference type="ARBA" id="ARBA00023136"/>
    </source>
</evidence>
<proteinExistence type="predicted"/>
<dbReference type="RefSeq" id="WP_243325667.1">
    <property type="nucleotide sequence ID" value="NZ_JAKZMM010000031.1"/>
</dbReference>
<dbReference type="Pfam" id="PF04024">
    <property type="entry name" value="PspC"/>
    <property type="match status" value="1"/>
</dbReference>